<organism evidence="2 3">
    <name type="scientific">Apiotrichum porosum</name>
    <dbReference type="NCBI Taxonomy" id="105984"/>
    <lineage>
        <taxon>Eukaryota</taxon>
        <taxon>Fungi</taxon>
        <taxon>Dikarya</taxon>
        <taxon>Basidiomycota</taxon>
        <taxon>Agaricomycotina</taxon>
        <taxon>Tremellomycetes</taxon>
        <taxon>Trichosporonales</taxon>
        <taxon>Trichosporonaceae</taxon>
        <taxon>Apiotrichum</taxon>
    </lineage>
</organism>
<name>A0A427Y1R6_9TREE</name>
<accession>A0A427Y1R6</accession>
<dbReference type="AlphaFoldDB" id="A0A427Y1R6"/>
<feature type="compositionally biased region" description="Low complexity" evidence="1">
    <location>
        <begin position="444"/>
        <end position="458"/>
    </location>
</feature>
<protein>
    <submittedName>
        <fullName evidence="2">Uncharacterized protein</fullName>
    </submittedName>
</protein>
<dbReference type="RefSeq" id="XP_028478475.1">
    <property type="nucleotide sequence ID" value="XM_028622023.1"/>
</dbReference>
<dbReference type="Proteomes" id="UP000279236">
    <property type="component" value="Unassembled WGS sequence"/>
</dbReference>
<dbReference type="EMBL" id="RSCE01000003">
    <property type="protein sequence ID" value="RSH85027.1"/>
    <property type="molecule type" value="Genomic_DNA"/>
</dbReference>
<feature type="region of interest" description="Disordered" evidence="1">
    <location>
        <begin position="279"/>
        <end position="301"/>
    </location>
</feature>
<comment type="caution">
    <text evidence="2">The sequence shown here is derived from an EMBL/GenBank/DDBJ whole genome shotgun (WGS) entry which is preliminary data.</text>
</comment>
<proteinExistence type="predicted"/>
<dbReference type="GeneID" id="39591157"/>
<gene>
    <name evidence="2" type="ORF">EHS24_006614</name>
</gene>
<feature type="compositionally biased region" description="Pro residues" evidence="1">
    <location>
        <begin position="509"/>
        <end position="526"/>
    </location>
</feature>
<evidence type="ECO:0000256" key="1">
    <source>
        <dbReference type="SAM" id="MobiDB-lite"/>
    </source>
</evidence>
<feature type="compositionally biased region" description="Polar residues" evidence="1">
    <location>
        <begin position="468"/>
        <end position="479"/>
    </location>
</feature>
<feature type="compositionally biased region" description="Pro residues" evidence="1">
    <location>
        <begin position="568"/>
        <end position="579"/>
    </location>
</feature>
<sequence length="649" mass="68077">MGLAEALVVLTAPVDTAPMMKLEDVAFMDESLLDDTNAAQTLGKHTATTRYAPATLEPHRGSDSCSGTPEAFTPTSQKAALAALLMPPSEASAKPPASTENSLFGLASTAAGNDEDAAAAREIMLAAQQSFADHDAGRRFQPSPHIRRLHESPSLPESPTLGFENEVWRKLSNKYVRPRPPPAHFVDSDGSSSAQSSSVSEASGDEAVEELVAEYEAGALVVKAIRIEVGVPASTVSLSPIAEVSDVATPRPSTPRSVEETTVLKAATTDVSLNTPTASVYLSLPPTPEHETTTGASRMVPSDSVDSVYHLAPSSPVDRASVYVSLPNTPVASTSLSLHQPPHDERTSVYVSLPNTPELSNEDLATVTSSTLGLSHTSLNITPPTPENGSPMTPHEECFSTAPEAVLTAEAALDTFLTPVDGKPEQWVTAPTTPAETGPREAYSVSTTPTSPASPTTPRGSMPPLPESATSPVMQQAALSRSAPGSIRRSKRDSTGPPTTIAARRLTPPMFPPPSRSIPSTPPYPPASNLRSASFSSSPKAAAQRRFVTSPTASTFAEAMATTTKPLPTTPPPVTPPTPAAALPRTPGKTPKSSPRAQAPPSPEPATLGEFMGLFRNIRRREEGVSLRDAVRKAERRSGFFQGVEAAQS</sequence>
<keyword evidence="3" id="KW-1185">Reference proteome</keyword>
<feature type="compositionally biased region" description="Low complexity" evidence="1">
    <location>
        <begin position="188"/>
        <end position="202"/>
    </location>
</feature>
<reference evidence="2 3" key="1">
    <citation type="submission" date="2018-11" db="EMBL/GenBank/DDBJ databases">
        <title>Genome sequence of Apiotrichum porosum DSM 27194.</title>
        <authorList>
            <person name="Aliyu H."/>
            <person name="Gorte O."/>
            <person name="Ochsenreither K."/>
        </authorList>
    </citation>
    <scope>NUCLEOTIDE SEQUENCE [LARGE SCALE GENOMIC DNA]</scope>
    <source>
        <strain evidence="2 3">DSM 27194</strain>
    </source>
</reference>
<evidence type="ECO:0000313" key="3">
    <source>
        <dbReference type="Proteomes" id="UP000279236"/>
    </source>
</evidence>
<feature type="region of interest" description="Disordered" evidence="1">
    <location>
        <begin position="417"/>
        <end position="609"/>
    </location>
</feature>
<evidence type="ECO:0000313" key="2">
    <source>
        <dbReference type="EMBL" id="RSH85027.1"/>
    </source>
</evidence>
<feature type="region of interest" description="Disordered" evidence="1">
    <location>
        <begin position="134"/>
        <end position="161"/>
    </location>
</feature>
<feature type="compositionally biased region" description="Low complexity" evidence="1">
    <location>
        <begin position="527"/>
        <end position="542"/>
    </location>
</feature>
<feature type="region of interest" description="Disordered" evidence="1">
    <location>
        <begin position="179"/>
        <end position="205"/>
    </location>
</feature>